<proteinExistence type="predicted"/>
<reference evidence="1 2" key="1">
    <citation type="submission" date="2020-06" db="EMBL/GenBank/DDBJ databases">
        <title>Description of novel acetic acid bacteria.</title>
        <authorList>
            <person name="Sombolestani A."/>
        </authorList>
    </citation>
    <scope>NUCLEOTIDE SEQUENCE [LARGE SCALE GENOMIC DNA]</scope>
    <source>
        <strain evidence="1 2">LMG 26838</strain>
    </source>
</reference>
<dbReference type="AlphaFoldDB" id="A0A850NV62"/>
<name>A0A850NV62_9PROT</name>
<dbReference type="Proteomes" id="UP000565205">
    <property type="component" value="Unassembled WGS sequence"/>
</dbReference>
<dbReference type="EMBL" id="JABXXQ010000722">
    <property type="protein sequence ID" value="NVN32240.1"/>
    <property type="molecule type" value="Genomic_DNA"/>
</dbReference>
<protein>
    <submittedName>
        <fullName evidence="1">Uncharacterized protein</fullName>
    </submittedName>
</protein>
<accession>A0A850NV62</accession>
<sequence>MTGPARAGTPPGLTGPAAAAVMQALTNGTVMHCTNPDGHDVACQAKHNSLTPNLFYGDANGHGPNSDVLVITFYQGDPTGSAMDVAVAYFRRDGGRYRYVRTFHNVFMGDIAPGTRVVFRAGHVSFTGLTLRPQDDYHNPQGRTRYVLDLR</sequence>
<evidence type="ECO:0000313" key="1">
    <source>
        <dbReference type="EMBL" id="NVN32240.1"/>
    </source>
</evidence>
<comment type="caution">
    <text evidence="1">The sequence shown here is derived from an EMBL/GenBank/DDBJ whole genome shotgun (WGS) entry which is preliminary data.</text>
</comment>
<evidence type="ECO:0000313" key="2">
    <source>
        <dbReference type="Proteomes" id="UP000565205"/>
    </source>
</evidence>
<organism evidence="1 2">
    <name type="scientific">Endobacter medicaginis</name>
    <dbReference type="NCBI Taxonomy" id="1181271"/>
    <lineage>
        <taxon>Bacteria</taxon>
        <taxon>Pseudomonadati</taxon>
        <taxon>Pseudomonadota</taxon>
        <taxon>Alphaproteobacteria</taxon>
        <taxon>Acetobacterales</taxon>
        <taxon>Acetobacteraceae</taxon>
        <taxon>Endobacter</taxon>
    </lineage>
</organism>
<gene>
    <name evidence="1" type="ORF">HUK83_18095</name>
</gene>